<organism evidence="4 5">
    <name type="scientific">Myxococcus landrumensis</name>
    <dbReference type="NCBI Taxonomy" id="2813577"/>
    <lineage>
        <taxon>Bacteria</taxon>
        <taxon>Pseudomonadati</taxon>
        <taxon>Myxococcota</taxon>
        <taxon>Myxococcia</taxon>
        <taxon>Myxococcales</taxon>
        <taxon>Cystobacterineae</taxon>
        <taxon>Myxococcaceae</taxon>
        <taxon>Myxococcus</taxon>
    </lineage>
</organism>
<evidence type="ECO:0000259" key="3">
    <source>
        <dbReference type="PROSITE" id="PS50093"/>
    </source>
</evidence>
<dbReference type="Gene3D" id="2.60.40.10">
    <property type="entry name" value="Immunoglobulins"/>
    <property type="match status" value="1"/>
</dbReference>
<dbReference type="Pfam" id="PF18911">
    <property type="entry name" value="PKD_4"/>
    <property type="match status" value="1"/>
</dbReference>
<keyword evidence="1" id="KW-0677">Repeat</keyword>
<evidence type="ECO:0000313" key="5">
    <source>
        <dbReference type="Proteomes" id="UP000663090"/>
    </source>
</evidence>
<dbReference type="PROSITE" id="PS51125">
    <property type="entry name" value="NHL"/>
    <property type="match status" value="2"/>
</dbReference>
<feature type="repeat" description="NHL" evidence="2">
    <location>
        <begin position="507"/>
        <end position="537"/>
    </location>
</feature>
<reference evidence="4 5" key="1">
    <citation type="submission" date="2021-02" db="EMBL/GenBank/DDBJ databases">
        <title>De Novo genome assembly of isolated myxobacteria.</title>
        <authorList>
            <person name="Stevens D.C."/>
        </authorList>
    </citation>
    <scope>NUCLEOTIDE SEQUENCE [LARGE SCALE GENOMIC DNA]</scope>
    <source>
        <strain evidence="4 5">SCHIC003</strain>
    </source>
</reference>
<gene>
    <name evidence="4" type="ORF">JY572_33025</name>
</gene>
<dbReference type="SMART" id="SM00089">
    <property type="entry name" value="PKD"/>
    <property type="match status" value="1"/>
</dbReference>
<dbReference type="RefSeq" id="WP_206714831.1">
    <property type="nucleotide sequence ID" value="NZ_CP071091.1"/>
</dbReference>
<sequence>MRGGARMGLAIVLMLGGMMAMAPVAGEGPFPGTTEWRLSQPATGAQLEGYASAASVQRGESLGIHVRTDSTRPVTWELFRMGYYGGTGSRRMAAGGPVTVGPQPSPVADRTTGLVECRWPVSFTVQTQATWPSGVYLLKLRRDDGPQSYVFFVVRADDRKGVGVVQLPVTTFQAYNAWGGESLYATSLGLSGGHAKVVSFDRPYLDGNGAGEYFYAAHYFVMWAESKGYELSYVTNVDVDRDPSLLRGQKLFLSVGHDEYWSRPAREAVEGALASGVSLAFLGSDTSCWLIRLEGASRRRQVCYKDEAPREDPLAGTPLITVRWRNALLGEPENGLTGVMSDAWGIIPQPFVVESPEAWPFEGTKLRRGDSILAVVGYEIDREWANGATPAGFIPLSRSPAISNKGEPNWHTAGLFTAPSGAFVFSSGGISWSHGLSHPRFADLRVQRITDNVLRKAGLEPTLPGDTFGAEEPRPVDRTGQAAGVSTLAGVAFQDGFVDGPVARARFRRPVGVAVDATGNIFVADTGNHAVRRIAPDAARTVTTIAGLGTPGAGEGPGVTTALRSPQSIAVAPDGTLYVADTGNHRIVRIARDGRWTVSTFAGSREGRQGRADGVGPAARFQTPTSLVFAGADLYVTDTFNHRLARITPQARVSTLIGSRGSGSTNGPASQARLHRPTAVAFGDGALWVVDTGNRLIRRVAMDASSTTTTVAGSAPGGFADGAGGAAQFLPMSGAVHVDGRLLLTDTGNERIRVLVGGRVRTYAGSGAHGARDGTAEQATFSLPTGIAALPNGNMLVVDQGASTLRELQVPTADGGSAGPEPHITGGPFSGERAPHDVFLDGSTSTTTNPGGWIQRFRWDLGDGTTSDAAYLEHRYLQPGSYTVTLTATDGGGVSASTTQVIRVGN</sequence>
<dbReference type="PANTHER" id="PTHR46388:SF2">
    <property type="entry name" value="NHL REPEAT-CONTAINING PROTEIN 2"/>
    <property type="match status" value="1"/>
</dbReference>
<dbReference type="SUPFAM" id="SSF63829">
    <property type="entry name" value="Calcium-dependent phosphotriesterase"/>
    <property type="match status" value="1"/>
</dbReference>
<evidence type="ECO:0000256" key="1">
    <source>
        <dbReference type="ARBA" id="ARBA00022737"/>
    </source>
</evidence>
<dbReference type="PANTHER" id="PTHR46388">
    <property type="entry name" value="NHL REPEAT-CONTAINING PROTEIN 2"/>
    <property type="match status" value="1"/>
</dbReference>
<dbReference type="EMBL" id="CP071091">
    <property type="protein sequence ID" value="QSQ13126.1"/>
    <property type="molecule type" value="Genomic_DNA"/>
</dbReference>
<dbReference type="PROSITE" id="PS50093">
    <property type="entry name" value="PKD"/>
    <property type="match status" value="1"/>
</dbReference>
<dbReference type="InterPro" id="IPR011042">
    <property type="entry name" value="6-blade_b-propeller_TolB-like"/>
</dbReference>
<dbReference type="Pfam" id="PF20254">
    <property type="entry name" value="DMFA2_C"/>
    <property type="match status" value="1"/>
</dbReference>
<evidence type="ECO:0000256" key="2">
    <source>
        <dbReference type="PROSITE-ProRule" id="PRU00504"/>
    </source>
</evidence>
<proteinExistence type="predicted"/>
<feature type="domain" description="PKD" evidence="3">
    <location>
        <begin position="857"/>
        <end position="906"/>
    </location>
</feature>
<dbReference type="InterPro" id="IPR001258">
    <property type="entry name" value="NHL_repeat"/>
</dbReference>
<dbReference type="InterPro" id="IPR046540">
    <property type="entry name" value="DMFA2_C"/>
</dbReference>
<evidence type="ECO:0000313" key="4">
    <source>
        <dbReference type="EMBL" id="QSQ13126.1"/>
    </source>
</evidence>
<feature type="repeat" description="NHL" evidence="2">
    <location>
        <begin position="563"/>
        <end position="593"/>
    </location>
</feature>
<dbReference type="InterPro" id="IPR000601">
    <property type="entry name" value="PKD_dom"/>
</dbReference>
<accession>A0ABX7N6S2</accession>
<dbReference type="CDD" id="cd00146">
    <property type="entry name" value="PKD"/>
    <property type="match status" value="1"/>
</dbReference>
<dbReference type="InterPro" id="IPR013783">
    <property type="entry name" value="Ig-like_fold"/>
</dbReference>
<dbReference type="InterPro" id="IPR022409">
    <property type="entry name" value="PKD/Chitinase_dom"/>
</dbReference>
<dbReference type="Pfam" id="PF01436">
    <property type="entry name" value="NHL"/>
    <property type="match status" value="2"/>
</dbReference>
<keyword evidence="5" id="KW-1185">Reference proteome</keyword>
<dbReference type="Proteomes" id="UP000663090">
    <property type="component" value="Chromosome"/>
</dbReference>
<dbReference type="Gene3D" id="2.120.10.30">
    <property type="entry name" value="TolB, C-terminal domain"/>
    <property type="match status" value="3"/>
</dbReference>
<dbReference type="SUPFAM" id="SSF63825">
    <property type="entry name" value="YWTD domain"/>
    <property type="match status" value="1"/>
</dbReference>
<protein>
    <submittedName>
        <fullName evidence="4">PKD domain-containing protein</fullName>
    </submittedName>
</protein>
<dbReference type="SUPFAM" id="SSF49299">
    <property type="entry name" value="PKD domain"/>
    <property type="match status" value="1"/>
</dbReference>
<name>A0ABX7N6S2_9BACT</name>
<dbReference type="InterPro" id="IPR035986">
    <property type="entry name" value="PKD_dom_sf"/>
</dbReference>